<dbReference type="EMBL" id="JADOUE010000001">
    <property type="protein sequence ID" value="MBG6121344.1"/>
    <property type="molecule type" value="Genomic_DNA"/>
</dbReference>
<comment type="caution">
    <text evidence="1">The sequence shown here is derived from an EMBL/GenBank/DDBJ whole genome shotgun (WGS) entry which is preliminary data.</text>
</comment>
<sequence>MRFSWDSSAAKVNEYGSSNFLPEIERQLEGHDWTDLPAKVSVGDNPDKTWTVFLPPGVDLSIWIANEKAFWVDFLIYMESEYLDGDEENYRANVAWLEGALYGGA</sequence>
<accession>A0A931DTU9</accession>
<organism evidence="1 2">
    <name type="scientific">Corynebacterium aquatimens</name>
    <dbReference type="NCBI Taxonomy" id="1190508"/>
    <lineage>
        <taxon>Bacteria</taxon>
        <taxon>Bacillati</taxon>
        <taxon>Actinomycetota</taxon>
        <taxon>Actinomycetes</taxon>
        <taxon>Mycobacteriales</taxon>
        <taxon>Corynebacteriaceae</taxon>
        <taxon>Corynebacterium</taxon>
    </lineage>
</organism>
<keyword evidence="2" id="KW-1185">Reference proteome</keyword>
<reference evidence="1" key="1">
    <citation type="submission" date="2020-11" db="EMBL/GenBank/DDBJ databases">
        <title>Sequencing the genomes of 1000 actinobacteria strains.</title>
        <authorList>
            <person name="Klenk H.-P."/>
        </authorList>
    </citation>
    <scope>NUCLEOTIDE SEQUENCE</scope>
    <source>
        <strain evidence="1">DSM 45632</strain>
    </source>
</reference>
<gene>
    <name evidence="1" type="ORF">IW254_000313</name>
</gene>
<dbReference type="AlphaFoldDB" id="A0A931DTU9"/>
<dbReference type="RefSeq" id="WP_231375346.1">
    <property type="nucleotide sequence ID" value="NZ_JADOUE010000001.1"/>
</dbReference>
<name>A0A931DTU9_9CORY</name>
<evidence type="ECO:0000313" key="1">
    <source>
        <dbReference type="EMBL" id="MBG6121344.1"/>
    </source>
</evidence>
<proteinExistence type="predicted"/>
<dbReference type="Proteomes" id="UP000658613">
    <property type="component" value="Unassembled WGS sequence"/>
</dbReference>
<protein>
    <submittedName>
        <fullName evidence="1">Uncharacterized protein</fullName>
    </submittedName>
</protein>
<evidence type="ECO:0000313" key="2">
    <source>
        <dbReference type="Proteomes" id="UP000658613"/>
    </source>
</evidence>